<reference evidence="2" key="1">
    <citation type="submission" date="2018-11" db="EMBL/GenBank/DDBJ databases">
        <authorList>
            <consortium name="Pathogen Informatics"/>
        </authorList>
    </citation>
    <scope>NUCLEOTIDE SEQUENCE</scope>
</reference>
<proteinExistence type="predicted"/>
<dbReference type="AlphaFoldDB" id="A0A3S5AK09"/>
<evidence type="ECO:0000313" key="2">
    <source>
        <dbReference type="EMBL" id="VEL38846.1"/>
    </source>
</evidence>
<protein>
    <submittedName>
        <fullName evidence="2">Uncharacterized protein</fullName>
    </submittedName>
</protein>
<feature type="region of interest" description="Disordered" evidence="1">
    <location>
        <begin position="148"/>
        <end position="169"/>
    </location>
</feature>
<accession>A0A3S5AK09</accession>
<dbReference type="EMBL" id="CAAALY010259208">
    <property type="protein sequence ID" value="VEL38846.1"/>
    <property type="molecule type" value="Genomic_DNA"/>
</dbReference>
<name>A0A3S5AK09_9PLAT</name>
<feature type="compositionally biased region" description="Low complexity" evidence="1">
    <location>
        <begin position="148"/>
        <end position="166"/>
    </location>
</feature>
<organism evidence="2 3">
    <name type="scientific">Protopolystoma xenopodis</name>
    <dbReference type="NCBI Taxonomy" id="117903"/>
    <lineage>
        <taxon>Eukaryota</taxon>
        <taxon>Metazoa</taxon>
        <taxon>Spiralia</taxon>
        <taxon>Lophotrochozoa</taxon>
        <taxon>Platyhelminthes</taxon>
        <taxon>Monogenea</taxon>
        <taxon>Polyopisthocotylea</taxon>
        <taxon>Polystomatidea</taxon>
        <taxon>Polystomatidae</taxon>
        <taxon>Protopolystoma</taxon>
    </lineage>
</organism>
<evidence type="ECO:0000256" key="1">
    <source>
        <dbReference type="SAM" id="MobiDB-lite"/>
    </source>
</evidence>
<dbReference type="Proteomes" id="UP000784294">
    <property type="component" value="Unassembled WGS sequence"/>
</dbReference>
<gene>
    <name evidence="2" type="ORF">PXEA_LOCUS32286</name>
</gene>
<keyword evidence="3" id="KW-1185">Reference proteome</keyword>
<comment type="caution">
    <text evidence="2">The sequence shown here is derived from an EMBL/GenBank/DDBJ whole genome shotgun (WGS) entry which is preliminary data.</text>
</comment>
<sequence length="252" mass="27977">MTEILCLPHINLYIPVVTYKFPVSQSLSLFLSDKLEHRNTTIALWVLLRLSSSREKDTFSRVELSELQWPRDRVVRCLLDSRRAVDTNRQLTSLRTCRLGCQDPAVRLWMAPAAASRVLGFVLRRSMVIKLVIVVGCQSKATVRVLPSARSGTGTSSTPSGGRSSSHAQKGKVLHSLWGGRKCQQDLPHGPARSDCVTARNGPKVGPQLELLLALVDSSSYMQPTTRLPVSFTYRQEIRALTIPILESTASR</sequence>
<evidence type="ECO:0000313" key="3">
    <source>
        <dbReference type="Proteomes" id="UP000784294"/>
    </source>
</evidence>